<evidence type="ECO:0000313" key="2">
    <source>
        <dbReference type="Proteomes" id="UP000324222"/>
    </source>
</evidence>
<reference evidence="1 2" key="1">
    <citation type="submission" date="2019-05" db="EMBL/GenBank/DDBJ databases">
        <title>Another draft genome of Portunus trituberculatus and its Hox gene families provides insights of decapod evolution.</title>
        <authorList>
            <person name="Jeong J.-H."/>
            <person name="Song I."/>
            <person name="Kim S."/>
            <person name="Choi T."/>
            <person name="Kim D."/>
            <person name="Ryu S."/>
            <person name="Kim W."/>
        </authorList>
    </citation>
    <scope>NUCLEOTIDE SEQUENCE [LARGE SCALE GENOMIC DNA]</scope>
    <source>
        <tissue evidence="1">Muscle</tissue>
    </source>
</reference>
<proteinExistence type="predicted"/>
<evidence type="ECO:0000313" key="1">
    <source>
        <dbReference type="EMBL" id="MPC14549.1"/>
    </source>
</evidence>
<dbReference type="Proteomes" id="UP000324222">
    <property type="component" value="Unassembled WGS sequence"/>
</dbReference>
<keyword evidence="2" id="KW-1185">Reference proteome</keyword>
<accession>A0A5B7CYW7</accession>
<dbReference type="EMBL" id="VSRR010000360">
    <property type="protein sequence ID" value="MPC14549.1"/>
    <property type="molecule type" value="Genomic_DNA"/>
</dbReference>
<name>A0A5B7CYW7_PORTR</name>
<dbReference type="AlphaFoldDB" id="A0A5B7CYW7"/>
<protein>
    <submittedName>
        <fullName evidence="1">Uncharacterized protein</fullName>
    </submittedName>
</protein>
<organism evidence="1 2">
    <name type="scientific">Portunus trituberculatus</name>
    <name type="common">Swimming crab</name>
    <name type="synonym">Neptunus trituberculatus</name>
    <dbReference type="NCBI Taxonomy" id="210409"/>
    <lineage>
        <taxon>Eukaryota</taxon>
        <taxon>Metazoa</taxon>
        <taxon>Ecdysozoa</taxon>
        <taxon>Arthropoda</taxon>
        <taxon>Crustacea</taxon>
        <taxon>Multicrustacea</taxon>
        <taxon>Malacostraca</taxon>
        <taxon>Eumalacostraca</taxon>
        <taxon>Eucarida</taxon>
        <taxon>Decapoda</taxon>
        <taxon>Pleocyemata</taxon>
        <taxon>Brachyura</taxon>
        <taxon>Eubrachyura</taxon>
        <taxon>Portunoidea</taxon>
        <taxon>Portunidae</taxon>
        <taxon>Portuninae</taxon>
        <taxon>Portunus</taxon>
    </lineage>
</organism>
<sequence>MLIVCDSRYSKMQLHNKGYYHLTKLYNIEAAQPAGPCSRTGCDRWKPDKVSLGVARNKYIAPPLLTRKIMGGKPCSIRVRTVERRHSLHLLLRLLEKGSAHLDGLHLSGSIDLFSVSVSCHQVCGWDPCFSTHYQPITHCSPKGSGNKISFGFLQLNLLWHNSRKHKTDTMQHIFLHTWNNLLQVWKWSLIQCGSFLC</sequence>
<gene>
    <name evidence="1" type="ORF">E2C01_007317</name>
</gene>
<comment type="caution">
    <text evidence="1">The sequence shown here is derived from an EMBL/GenBank/DDBJ whole genome shotgun (WGS) entry which is preliminary data.</text>
</comment>